<proteinExistence type="predicted"/>
<gene>
    <name evidence="2" type="ORF">CFX0092_A0552</name>
</gene>
<accession>A0A160T1Z3</accession>
<dbReference type="InterPro" id="IPR029044">
    <property type="entry name" value="Nucleotide-diphossugar_trans"/>
</dbReference>
<protein>
    <recommendedName>
        <fullName evidence="1">Glycosyltransferase 2-like domain-containing protein</fullName>
    </recommendedName>
</protein>
<dbReference type="PANTHER" id="PTHR43179">
    <property type="entry name" value="RHAMNOSYLTRANSFERASE WBBL"/>
    <property type="match status" value="1"/>
</dbReference>
<dbReference type="SUPFAM" id="SSF53448">
    <property type="entry name" value="Nucleotide-diphospho-sugar transferases"/>
    <property type="match status" value="1"/>
</dbReference>
<evidence type="ECO:0000313" key="2">
    <source>
        <dbReference type="EMBL" id="CUS02430.2"/>
    </source>
</evidence>
<feature type="domain" description="Glycosyltransferase 2-like" evidence="1">
    <location>
        <begin position="4"/>
        <end position="163"/>
    </location>
</feature>
<dbReference type="PANTHER" id="PTHR43179:SF7">
    <property type="entry name" value="RHAMNOSYLTRANSFERASE WBBL"/>
    <property type="match status" value="1"/>
</dbReference>
<evidence type="ECO:0000259" key="1">
    <source>
        <dbReference type="Pfam" id="PF00535"/>
    </source>
</evidence>
<dbReference type="KEGG" id="pbf:CFX0092_A0552"/>
<dbReference type="Proteomes" id="UP000215027">
    <property type="component" value="Chromosome I"/>
</dbReference>
<organism evidence="2 3">
    <name type="scientific">Candidatus Promineifilum breve</name>
    <dbReference type="NCBI Taxonomy" id="1806508"/>
    <lineage>
        <taxon>Bacteria</taxon>
        <taxon>Bacillati</taxon>
        <taxon>Chloroflexota</taxon>
        <taxon>Ardenticatenia</taxon>
        <taxon>Candidatus Promineifilales</taxon>
        <taxon>Candidatus Promineifilaceae</taxon>
        <taxon>Candidatus Promineifilum</taxon>
    </lineage>
</organism>
<dbReference type="OrthoDB" id="9771846at2"/>
<dbReference type="AlphaFoldDB" id="A0A160T1Z3"/>
<evidence type="ECO:0000313" key="3">
    <source>
        <dbReference type="Proteomes" id="UP000215027"/>
    </source>
</evidence>
<dbReference type="Pfam" id="PF00535">
    <property type="entry name" value="Glycos_transf_2"/>
    <property type="match status" value="1"/>
</dbReference>
<dbReference type="EMBL" id="LN890655">
    <property type="protein sequence ID" value="CUS02430.2"/>
    <property type="molecule type" value="Genomic_DNA"/>
</dbReference>
<dbReference type="CDD" id="cd04186">
    <property type="entry name" value="GT_2_like_c"/>
    <property type="match status" value="1"/>
</dbReference>
<reference evidence="2" key="1">
    <citation type="submission" date="2016-01" db="EMBL/GenBank/DDBJ databases">
        <authorList>
            <person name="Mcilroy J.S."/>
            <person name="Karst M S."/>
            <person name="Albertsen M."/>
        </authorList>
    </citation>
    <scope>NUCLEOTIDE SEQUENCE</scope>
    <source>
        <strain evidence="2">Cfx-K</strain>
    </source>
</reference>
<sequence>MDLSVIVVSYNTRQLLDDCLRSLYAAAPPPGGMEVIVVDNASADGSVAMVAEKYPQAVLLACDENRGYSAANNRGSAVARGEYLLYLNSDTVVGERALVEPLAYMRANPAVGALTVRLVYPDGRRDPDNHRGFPTPWNALCHFSGLSHLFAHSPRFNGYFRSYEDFAAVHAVPVIAGSYMMMPLALDRQLGGWDETYFFYGEDIDYCYRIGAAGYTIIYYPLVEVLHYKGASSGLRKESADIARPPRETRLKVARESVRAMELFYGKFYRDKYPRLVTGFVLAGIRVRGWARIAKHYLQT</sequence>
<name>A0A160T1Z3_9CHLR</name>
<dbReference type="InterPro" id="IPR001173">
    <property type="entry name" value="Glyco_trans_2-like"/>
</dbReference>
<dbReference type="RefSeq" id="WP_095042043.1">
    <property type="nucleotide sequence ID" value="NZ_LN890655.1"/>
</dbReference>
<keyword evidence="3" id="KW-1185">Reference proteome</keyword>
<dbReference type="Gene3D" id="3.90.550.10">
    <property type="entry name" value="Spore Coat Polysaccharide Biosynthesis Protein SpsA, Chain A"/>
    <property type="match status" value="1"/>
</dbReference>